<name>A0ABS4RTZ5_PAEXY</name>
<dbReference type="Gene3D" id="1.10.10.10">
    <property type="entry name" value="Winged helix-like DNA-binding domain superfamily/Winged helix DNA-binding domain"/>
    <property type="match status" value="1"/>
</dbReference>
<keyword evidence="3 9" id="KW-0808">Transferase</keyword>
<organism evidence="9 10">
    <name type="scientific">Paenibacillus xylanexedens</name>
    <dbReference type="NCBI Taxonomy" id="528191"/>
    <lineage>
        <taxon>Bacteria</taxon>
        <taxon>Bacillati</taxon>
        <taxon>Bacillota</taxon>
        <taxon>Bacilli</taxon>
        <taxon>Bacillales</taxon>
        <taxon>Paenibacillaceae</taxon>
        <taxon>Paenibacillus</taxon>
    </lineage>
</organism>
<dbReference type="Gene3D" id="3.40.640.10">
    <property type="entry name" value="Type I PLP-dependent aspartate aminotransferase-like (Major domain)"/>
    <property type="match status" value="1"/>
</dbReference>
<dbReference type="CDD" id="cd00609">
    <property type="entry name" value="AAT_like"/>
    <property type="match status" value="1"/>
</dbReference>
<keyword evidence="3 9" id="KW-0032">Aminotransferase</keyword>
<dbReference type="InterPro" id="IPR051446">
    <property type="entry name" value="HTH_trans_reg/aminotransferase"/>
</dbReference>
<dbReference type="SUPFAM" id="SSF53383">
    <property type="entry name" value="PLP-dependent transferases"/>
    <property type="match status" value="1"/>
</dbReference>
<evidence type="ECO:0000256" key="1">
    <source>
        <dbReference type="ARBA" id="ARBA00001933"/>
    </source>
</evidence>
<dbReference type="EMBL" id="JAGIKV010000009">
    <property type="protein sequence ID" value="MBP2246353.1"/>
    <property type="molecule type" value="Genomic_DNA"/>
</dbReference>
<evidence type="ECO:0000256" key="5">
    <source>
        <dbReference type="ARBA" id="ARBA00023015"/>
    </source>
</evidence>
<evidence type="ECO:0000256" key="6">
    <source>
        <dbReference type="ARBA" id="ARBA00023125"/>
    </source>
</evidence>
<dbReference type="SMART" id="SM00345">
    <property type="entry name" value="HTH_GNTR"/>
    <property type="match status" value="1"/>
</dbReference>
<feature type="domain" description="HTH gntR-type" evidence="8">
    <location>
        <begin position="24"/>
        <end position="92"/>
    </location>
</feature>
<dbReference type="CDD" id="cd07377">
    <property type="entry name" value="WHTH_GntR"/>
    <property type="match status" value="1"/>
</dbReference>
<evidence type="ECO:0000313" key="10">
    <source>
        <dbReference type="Proteomes" id="UP000810207"/>
    </source>
</evidence>
<protein>
    <submittedName>
        <fullName evidence="9">GntR family transcriptional regulator/MocR family aminotransferase</fullName>
    </submittedName>
</protein>
<dbReference type="InterPro" id="IPR000524">
    <property type="entry name" value="Tscrpt_reg_HTH_GntR"/>
</dbReference>
<evidence type="ECO:0000256" key="2">
    <source>
        <dbReference type="ARBA" id="ARBA00005384"/>
    </source>
</evidence>
<dbReference type="InterPro" id="IPR015424">
    <property type="entry name" value="PyrdxlP-dep_Trfase"/>
</dbReference>
<dbReference type="InterPro" id="IPR036388">
    <property type="entry name" value="WH-like_DNA-bd_sf"/>
</dbReference>
<dbReference type="InterPro" id="IPR036390">
    <property type="entry name" value="WH_DNA-bd_sf"/>
</dbReference>
<reference evidence="9 10" key="1">
    <citation type="submission" date="2021-03" db="EMBL/GenBank/DDBJ databases">
        <title>Genomic Encyclopedia of Type Strains, Phase IV (KMG-IV): sequencing the most valuable type-strain genomes for metagenomic binning, comparative biology and taxonomic classification.</title>
        <authorList>
            <person name="Goeker M."/>
        </authorList>
    </citation>
    <scope>NUCLEOTIDE SEQUENCE [LARGE SCALE GENOMIC DNA]</scope>
    <source>
        <strain evidence="9 10">DSM 21292</strain>
    </source>
</reference>
<comment type="similarity">
    <text evidence="2">In the C-terminal section; belongs to the class-I pyridoxal-phosphate-dependent aminotransferase family.</text>
</comment>
<accession>A0ABS4RTZ5</accession>
<comment type="caution">
    <text evidence="9">The sequence shown here is derived from an EMBL/GenBank/DDBJ whole genome shotgun (WGS) entry which is preliminary data.</text>
</comment>
<dbReference type="PRINTS" id="PR00035">
    <property type="entry name" value="HTHGNTR"/>
</dbReference>
<gene>
    <name evidence="9" type="ORF">J2Z28_002984</name>
</gene>
<evidence type="ECO:0000259" key="8">
    <source>
        <dbReference type="PROSITE" id="PS50949"/>
    </source>
</evidence>
<dbReference type="InterPro" id="IPR015421">
    <property type="entry name" value="PyrdxlP-dep_Trfase_major"/>
</dbReference>
<dbReference type="Proteomes" id="UP000810207">
    <property type="component" value="Unassembled WGS sequence"/>
</dbReference>
<dbReference type="InterPro" id="IPR004839">
    <property type="entry name" value="Aminotransferase_I/II_large"/>
</dbReference>
<evidence type="ECO:0000256" key="7">
    <source>
        <dbReference type="ARBA" id="ARBA00023163"/>
    </source>
</evidence>
<keyword evidence="7" id="KW-0804">Transcription</keyword>
<evidence type="ECO:0000256" key="3">
    <source>
        <dbReference type="ARBA" id="ARBA00022576"/>
    </source>
</evidence>
<dbReference type="GO" id="GO:0008483">
    <property type="term" value="F:transaminase activity"/>
    <property type="evidence" value="ECO:0007669"/>
    <property type="project" value="UniProtKB-KW"/>
</dbReference>
<dbReference type="SUPFAM" id="SSF46785">
    <property type="entry name" value="Winged helix' DNA-binding domain"/>
    <property type="match status" value="1"/>
</dbReference>
<comment type="cofactor">
    <cofactor evidence="1">
        <name>pyridoxal 5'-phosphate</name>
        <dbReference type="ChEBI" id="CHEBI:597326"/>
    </cofactor>
</comment>
<sequence>MKTNEERCMMELWLPMDTYELQHRYKYEALYHALRDAILAGTLVGGTRLPSTRELAKQYEMSRGSVAQVYDMLLADGYVHAHRGRGTFVTETLSTQENEKQEAVLKLSAWGERVQMLSTQHEVLRTQMSSLKPSVINFQMQRMPAEHFPLGEWKSALAAVHRSGWRESSGVAGDPELREAIASHLRWTRGIQAEPSQIVLFSGSMQGITLLSQLLITENTAVVLENPGYPGIAHAVKSCGGHIIPAELDAAGIIPQPWEAQTLFVTPTRQFPTGAVLGLDRRRALLAWASKRNAVIIEDDYDSEFRWGGRPIEPLKVLDREQRVVYVGSFSQTMVASFRLGYAVLPPGLVEPLLAAKALYEPVPPALLEQRALAKFMTRGGYLRHLRRLTRLYGERHDFFVREMELQWPEAFTMQLGDAGLHIYATWNGDVDSYQRFKKLAQEDGILFRDAERYRLTSGHPAACFAFAHLEKEEMTEGIRRMRLAWEKCTFSFR</sequence>
<keyword evidence="4" id="KW-0663">Pyridoxal phosphate</keyword>
<keyword evidence="10" id="KW-1185">Reference proteome</keyword>
<evidence type="ECO:0000313" key="9">
    <source>
        <dbReference type="EMBL" id="MBP2246353.1"/>
    </source>
</evidence>
<dbReference type="Pfam" id="PF00155">
    <property type="entry name" value="Aminotran_1_2"/>
    <property type="match status" value="1"/>
</dbReference>
<keyword evidence="6" id="KW-0238">DNA-binding</keyword>
<dbReference type="Pfam" id="PF00392">
    <property type="entry name" value="GntR"/>
    <property type="match status" value="1"/>
</dbReference>
<dbReference type="PANTHER" id="PTHR46577">
    <property type="entry name" value="HTH-TYPE TRANSCRIPTIONAL REGULATORY PROTEIN GABR"/>
    <property type="match status" value="1"/>
</dbReference>
<keyword evidence="5" id="KW-0805">Transcription regulation</keyword>
<dbReference type="PROSITE" id="PS50949">
    <property type="entry name" value="HTH_GNTR"/>
    <property type="match status" value="1"/>
</dbReference>
<proteinExistence type="inferred from homology"/>
<evidence type="ECO:0000256" key="4">
    <source>
        <dbReference type="ARBA" id="ARBA00022898"/>
    </source>
</evidence>
<dbReference type="PANTHER" id="PTHR46577:SF1">
    <property type="entry name" value="HTH-TYPE TRANSCRIPTIONAL REGULATORY PROTEIN GABR"/>
    <property type="match status" value="1"/>
</dbReference>
<dbReference type="RefSeq" id="WP_342357504.1">
    <property type="nucleotide sequence ID" value="NZ_CBCSLC010000007.1"/>
</dbReference>